<dbReference type="Pfam" id="PF06439">
    <property type="entry name" value="3keto-disac_hyd"/>
    <property type="match status" value="1"/>
</dbReference>
<evidence type="ECO:0000256" key="1">
    <source>
        <dbReference type="SAM" id="SignalP"/>
    </source>
</evidence>
<organism evidence="3 4">
    <name type="scientific">Steroidobacter agaridevorans</name>
    <dbReference type="NCBI Taxonomy" id="2695856"/>
    <lineage>
        <taxon>Bacteria</taxon>
        <taxon>Pseudomonadati</taxon>
        <taxon>Pseudomonadota</taxon>
        <taxon>Gammaproteobacteria</taxon>
        <taxon>Steroidobacterales</taxon>
        <taxon>Steroidobacteraceae</taxon>
        <taxon>Steroidobacter</taxon>
    </lineage>
</organism>
<comment type="caution">
    <text evidence="3">The sequence shown here is derived from an EMBL/GenBank/DDBJ whole genome shotgun (WGS) entry which is preliminary data.</text>
</comment>
<dbReference type="RefSeq" id="WP_202626692.1">
    <property type="nucleotide sequence ID" value="NZ_BLJN01000002.1"/>
</dbReference>
<evidence type="ECO:0000259" key="2">
    <source>
        <dbReference type="Pfam" id="PF06439"/>
    </source>
</evidence>
<dbReference type="Gene3D" id="2.60.120.560">
    <property type="entry name" value="Exo-inulinase, domain 1"/>
    <property type="match status" value="1"/>
</dbReference>
<evidence type="ECO:0000313" key="4">
    <source>
        <dbReference type="Proteomes" id="UP000445000"/>
    </source>
</evidence>
<name>A0A829YB65_9GAMM</name>
<feature type="domain" description="3-keto-alpha-glucoside-1,2-lyase/3-keto-2-hydroxy-glucal hydratase" evidence="2">
    <location>
        <begin position="54"/>
        <end position="247"/>
    </location>
</feature>
<dbReference type="EMBL" id="BLJN01000002">
    <property type="protein sequence ID" value="GFE80068.1"/>
    <property type="molecule type" value="Genomic_DNA"/>
</dbReference>
<dbReference type="AlphaFoldDB" id="A0A829YB65"/>
<feature type="chain" id="PRO_5032540293" evidence="1">
    <location>
        <begin position="21"/>
        <end position="249"/>
    </location>
</feature>
<evidence type="ECO:0000313" key="3">
    <source>
        <dbReference type="EMBL" id="GFE80068.1"/>
    </source>
</evidence>
<sequence length="249" mass="27026">MFRPEFLLVLGSLLAVGASAANAPAGDPKATEVWSPVPVKVTPGPTAGAPPSDAIVLFDGKNLNAWKSEKDGGPAKWRVERGELVVAPGTGDIQTRATFGDVQLHVEWYAPQLPADKVDQDRANSGVFLQDVYEVQVLDSFENKTYVNGQAGAIYKQHPPLVNASLPAGKWQTYDIIFTAPRFAPDGAVKSPGRMTVLHNGVLIQNNAELKGATAYIGAPIYKAHGNMPIRLQDHSHEVRFRNIWLRKL</sequence>
<gene>
    <name evidence="3" type="ORF">GCM10011487_20680</name>
</gene>
<feature type="signal peptide" evidence="1">
    <location>
        <begin position="1"/>
        <end position="20"/>
    </location>
</feature>
<keyword evidence="1" id="KW-0732">Signal</keyword>
<keyword evidence="4" id="KW-1185">Reference proteome</keyword>
<dbReference type="InterPro" id="IPR010496">
    <property type="entry name" value="AL/BT2_dom"/>
</dbReference>
<dbReference type="Proteomes" id="UP000445000">
    <property type="component" value="Unassembled WGS sequence"/>
</dbReference>
<accession>A0A829YB65</accession>
<proteinExistence type="predicted"/>
<protein>
    <submittedName>
        <fullName evidence="3">Endo-1,3-1,4-beta glucanase-related protein</fullName>
    </submittedName>
</protein>
<reference evidence="4" key="1">
    <citation type="submission" date="2020-01" db="EMBL/GenBank/DDBJ databases">
        <title>'Steroidobacter agaridevorans' sp. nov., agar-degrading bacteria isolated from rhizosphere soils.</title>
        <authorList>
            <person name="Ikenaga M."/>
            <person name="Kataoka M."/>
            <person name="Murouchi A."/>
            <person name="Katsuragi S."/>
            <person name="Sakai M."/>
        </authorList>
    </citation>
    <scope>NUCLEOTIDE SEQUENCE [LARGE SCALE GENOMIC DNA]</scope>
    <source>
        <strain evidence="4">YU21-B</strain>
    </source>
</reference>
<dbReference type="GO" id="GO:0016787">
    <property type="term" value="F:hydrolase activity"/>
    <property type="evidence" value="ECO:0007669"/>
    <property type="project" value="InterPro"/>
</dbReference>